<dbReference type="OrthoDB" id="9804333at2"/>
<comment type="caution">
    <text evidence="2">The sequence shown here is derived from an EMBL/GenBank/DDBJ whole genome shotgun (WGS) entry which is preliminary data.</text>
</comment>
<sequence length="284" mass="30282">MVITTGRVDLHTHSTASDGLHAPAEVVQKAKQAGLAAVALTDHDTVSGVAEAMDEGDRIGIIVVPGVELSTVADGIDIHVLAYYTDNQDELWLERLAGIAGARERRNELILDKLQRLGIGISMEDVRSAAAGKGKGGSIGRPHFAEALIRKGVVSSMNEAFERFLGAGAAAYVRVPRVHPLEAIEWIREAGGVSVIAHPGLYGRDELVEELVRGGATGIETIHSDHGEDEERRYGLLAQRFGLIETGGSDFHGERGGETFHGAVGSKYADLSVVDQLRQAARGR</sequence>
<evidence type="ECO:0000259" key="1">
    <source>
        <dbReference type="SMART" id="SM00481"/>
    </source>
</evidence>
<dbReference type="EMBL" id="QXQA01000017">
    <property type="protein sequence ID" value="RIX49941.1"/>
    <property type="molecule type" value="Genomic_DNA"/>
</dbReference>
<evidence type="ECO:0000313" key="2">
    <source>
        <dbReference type="EMBL" id="RIX49941.1"/>
    </source>
</evidence>
<proteinExistence type="predicted"/>
<dbReference type="Proteomes" id="UP000266482">
    <property type="component" value="Unassembled WGS sequence"/>
</dbReference>
<dbReference type="SUPFAM" id="SSF89550">
    <property type="entry name" value="PHP domain-like"/>
    <property type="match status" value="1"/>
</dbReference>
<accession>A0A3A1UR93</accession>
<dbReference type="PANTHER" id="PTHR42924:SF3">
    <property type="entry name" value="POLYMERASE_HISTIDINOL PHOSPHATASE N-TERMINAL DOMAIN-CONTAINING PROTEIN"/>
    <property type="match status" value="1"/>
</dbReference>
<organism evidence="2 3">
    <name type="scientific">Paenibacillus nanensis</name>
    <dbReference type="NCBI Taxonomy" id="393251"/>
    <lineage>
        <taxon>Bacteria</taxon>
        <taxon>Bacillati</taxon>
        <taxon>Bacillota</taxon>
        <taxon>Bacilli</taxon>
        <taxon>Bacillales</taxon>
        <taxon>Paenibacillaceae</taxon>
        <taxon>Paenibacillus</taxon>
    </lineage>
</organism>
<dbReference type="CDD" id="cd07438">
    <property type="entry name" value="PHP_HisPPase_AMP"/>
    <property type="match status" value="1"/>
</dbReference>
<dbReference type="InterPro" id="IPR052018">
    <property type="entry name" value="PHP_domain"/>
</dbReference>
<name>A0A3A1UR93_9BACL</name>
<feature type="domain" description="Polymerase/histidinol phosphatase N-terminal" evidence="1">
    <location>
        <begin position="8"/>
        <end position="73"/>
    </location>
</feature>
<dbReference type="RefSeq" id="WP_119602270.1">
    <property type="nucleotide sequence ID" value="NZ_QXQA01000017.1"/>
</dbReference>
<dbReference type="SMART" id="SM00481">
    <property type="entry name" value="POLIIIAc"/>
    <property type="match status" value="1"/>
</dbReference>
<dbReference type="InterPro" id="IPR004013">
    <property type="entry name" value="PHP_dom"/>
</dbReference>
<reference evidence="2 3" key="1">
    <citation type="submission" date="2018-09" db="EMBL/GenBank/DDBJ databases">
        <title>Paenibacillus aracenensis nov. sp. isolated from a cave in southern Spain.</title>
        <authorList>
            <person name="Jurado V."/>
            <person name="Gutierrez-Patricio S."/>
            <person name="Gonzalez-Pimentel J.L."/>
            <person name="Miller A.Z."/>
            <person name="Laiz L."/>
            <person name="Saiz-Jimenez C."/>
        </authorList>
    </citation>
    <scope>NUCLEOTIDE SEQUENCE [LARGE SCALE GENOMIC DNA]</scope>
    <source>
        <strain evidence="2 3">DSM 22867</strain>
    </source>
</reference>
<protein>
    <submittedName>
        <fullName evidence="2">PHP domain-containing protein</fullName>
    </submittedName>
</protein>
<dbReference type="Pfam" id="PF02811">
    <property type="entry name" value="PHP"/>
    <property type="match status" value="1"/>
</dbReference>
<evidence type="ECO:0000313" key="3">
    <source>
        <dbReference type="Proteomes" id="UP000266482"/>
    </source>
</evidence>
<dbReference type="GO" id="GO:0004534">
    <property type="term" value="F:5'-3' RNA exonuclease activity"/>
    <property type="evidence" value="ECO:0007669"/>
    <property type="project" value="TreeGrafter"/>
</dbReference>
<dbReference type="Gene3D" id="1.10.150.650">
    <property type="match status" value="1"/>
</dbReference>
<dbReference type="AlphaFoldDB" id="A0A3A1UR93"/>
<dbReference type="GO" id="GO:0035312">
    <property type="term" value="F:5'-3' DNA exonuclease activity"/>
    <property type="evidence" value="ECO:0007669"/>
    <property type="project" value="TreeGrafter"/>
</dbReference>
<dbReference type="PANTHER" id="PTHR42924">
    <property type="entry name" value="EXONUCLEASE"/>
    <property type="match status" value="1"/>
</dbReference>
<gene>
    <name evidence="2" type="ORF">D3P08_21980</name>
</gene>
<keyword evidence="3" id="KW-1185">Reference proteome</keyword>
<dbReference type="Gene3D" id="3.20.20.140">
    <property type="entry name" value="Metal-dependent hydrolases"/>
    <property type="match status" value="1"/>
</dbReference>
<dbReference type="InterPro" id="IPR016195">
    <property type="entry name" value="Pol/histidinol_Pase-like"/>
</dbReference>
<dbReference type="InterPro" id="IPR003141">
    <property type="entry name" value="Pol/His_phosphatase_N"/>
</dbReference>